<feature type="domain" description="K Homology" evidence="4">
    <location>
        <begin position="9"/>
        <end position="78"/>
    </location>
</feature>
<reference evidence="5 6" key="1">
    <citation type="submission" date="2024-05" db="EMBL/GenBank/DDBJ databases">
        <authorList>
            <person name="Wallberg A."/>
        </authorList>
    </citation>
    <scope>NUCLEOTIDE SEQUENCE [LARGE SCALE GENOMIC DNA]</scope>
</reference>
<evidence type="ECO:0000256" key="1">
    <source>
        <dbReference type="ARBA" id="ARBA00022737"/>
    </source>
</evidence>
<dbReference type="SMART" id="SM00322">
    <property type="entry name" value="KH"/>
    <property type="match status" value="3"/>
</dbReference>
<comment type="caution">
    <text evidence="5">The sequence shown here is derived from an EMBL/GenBank/DDBJ whole genome shotgun (WGS) entry which is preliminary data.</text>
</comment>
<keyword evidence="6" id="KW-1185">Reference proteome</keyword>
<evidence type="ECO:0000256" key="3">
    <source>
        <dbReference type="SAM" id="Phobius"/>
    </source>
</evidence>
<proteinExistence type="predicted"/>
<feature type="transmembrane region" description="Helical" evidence="3">
    <location>
        <begin position="280"/>
        <end position="298"/>
    </location>
</feature>
<name>A0AAV2RBG4_MEGNR</name>
<dbReference type="Gene3D" id="3.30.310.210">
    <property type="match status" value="1"/>
</dbReference>
<dbReference type="EMBL" id="CAXKWB010018607">
    <property type="protein sequence ID" value="CAL4121105.1"/>
    <property type="molecule type" value="Genomic_DNA"/>
</dbReference>
<dbReference type="InterPro" id="IPR004088">
    <property type="entry name" value="KH_dom_type_1"/>
</dbReference>
<organism evidence="5 6">
    <name type="scientific">Meganyctiphanes norvegica</name>
    <name type="common">Northern krill</name>
    <name type="synonym">Thysanopoda norvegica</name>
    <dbReference type="NCBI Taxonomy" id="48144"/>
    <lineage>
        <taxon>Eukaryota</taxon>
        <taxon>Metazoa</taxon>
        <taxon>Ecdysozoa</taxon>
        <taxon>Arthropoda</taxon>
        <taxon>Crustacea</taxon>
        <taxon>Multicrustacea</taxon>
        <taxon>Malacostraca</taxon>
        <taxon>Eumalacostraca</taxon>
        <taxon>Eucarida</taxon>
        <taxon>Euphausiacea</taxon>
        <taxon>Euphausiidae</taxon>
        <taxon>Meganyctiphanes</taxon>
    </lineage>
</organism>
<evidence type="ECO:0000313" key="5">
    <source>
        <dbReference type="EMBL" id="CAL4121105.1"/>
    </source>
</evidence>
<dbReference type="GO" id="GO:0003723">
    <property type="term" value="F:RNA binding"/>
    <property type="evidence" value="ECO:0007669"/>
    <property type="project" value="UniProtKB-UniRule"/>
</dbReference>
<evidence type="ECO:0000259" key="4">
    <source>
        <dbReference type="SMART" id="SM00322"/>
    </source>
</evidence>
<feature type="domain" description="K Homology" evidence="4">
    <location>
        <begin position="181"/>
        <end position="250"/>
    </location>
</feature>
<sequence length="303" mass="34225">FLFKDQHDTGTELYLTVPEEKTGIIIGRGGIVIKRIREESGAAIKQIISHDPRNEIFQIKGTLQQVDLARELLVQTVDGKDLTLHFTSETDHHDEGTEFYFTLPVERTGIIIGKGGTVIKSIREESGATIEQIKSYDHRDEIFKIKGTSNQVNLAKKMLEQTVDGTDLTLHFTSDMDQHIEETELYLTLPKENAGLIIGRGGIVIKSIREESGAAIDQIKSYDHRDETFQIKGTPRQVEIAKEMLEQTVDCEDINLQFTSYLDHHDDETELYLSVPVEKAGIIIGRGMVVLLVVLLIFKKNFF</sequence>
<keyword evidence="2" id="KW-0694">RNA-binding</keyword>
<dbReference type="PROSITE" id="PS50084">
    <property type="entry name" value="KH_TYPE_1"/>
    <property type="match status" value="3"/>
</dbReference>
<dbReference type="Gene3D" id="3.30.1370.10">
    <property type="entry name" value="K Homology domain, type 1"/>
    <property type="match status" value="2"/>
</dbReference>
<dbReference type="GO" id="GO:0010468">
    <property type="term" value="P:regulation of gene expression"/>
    <property type="evidence" value="ECO:0007669"/>
    <property type="project" value="UniProtKB-ARBA"/>
</dbReference>
<keyword evidence="1" id="KW-0677">Repeat</keyword>
<keyword evidence="3" id="KW-1133">Transmembrane helix</keyword>
<dbReference type="Proteomes" id="UP001497623">
    <property type="component" value="Unassembled WGS sequence"/>
</dbReference>
<protein>
    <recommendedName>
        <fullName evidence="4">K Homology domain-containing protein</fullName>
    </recommendedName>
</protein>
<dbReference type="AlphaFoldDB" id="A0AAV2RBG4"/>
<dbReference type="CDD" id="cd00105">
    <property type="entry name" value="KH-I"/>
    <property type="match status" value="1"/>
</dbReference>
<evidence type="ECO:0000313" key="6">
    <source>
        <dbReference type="Proteomes" id="UP001497623"/>
    </source>
</evidence>
<evidence type="ECO:0000256" key="2">
    <source>
        <dbReference type="PROSITE-ProRule" id="PRU00117"/>
    </source>
</evidence>
<keyword evidence="3" id="KW-0472">Membrane</keyword>
<feature type="non-terminal residue" evidence="5">
    <location>
        <position position="1"/>
    </location>
</feature>
<dbReference type="InterPro" id="IPR004087">
    <property type="entry name" value="KH_dom"/>
</dbReference>
<dbReference type="InterPro" id="IPR036612">
    <property type="entry name" value="KH_dom_type_1_sf"/>
</dbReference>
<dbReference type="SUPFAM" id="SSF54791">
    <property type="entry name" value="Eukaryotic type KH-domain (KH-domain type I)"/>
    <property type="match status" value="3"/>
</dbReference>
<keyword evidence="3" id="KW-0812">Transmembrane</keyword>
<accession>A0AAV2RBG4</accession>
<dbReference type="Pfam" id="PF00013">
    <property type="entry name" value="KH_1"/>
    <property type="match status" value="3"/>
</dbReference>
<gene>
    <name evidence="5" type="ORF">MNOR_LOCUS22276</name>
</gene>
<dbReference type="PANTHER" id="PTHR10288">
    <property type="entry name" value="KH DOMAIN CONTAINING RNA BINDING PROTEIN"/>
    <property type="match status" value="1"/>
</dbReference>
<feature type="domain" description="K Homology" evidence="4">
    <location>
        <begin position="95"/>
        <end position="164"/>
    </location>
</feature>